<dbReference type="EMBL" id="CAEQ01000496">
    <property type="protein sequence ID" value="CCD11875.1"/>
    <property type="molecule type" value="Genomic_DNA"/>
</dbReference>
<organism evidence="2 3">
    <name type="scientific">Trypanosoma congolense (strain IL3000)</name>
    <dbReference type="NCBI Taxonomy" id="1068625"/>
    <lineage>
        <taxon>Eukaryota</taxon>
        <taxon>Discoba</taxon>
        <taxon>Euglenozoa</taxon>
        <taxon>Kinetoplastea</taxon>
        <taxon>Metakinetoplastina</taxon>
        <taxon>Trypanosomatida</taxon>
        <taxon>Trypanosomatidae</taxon>
        <taxon>Trypanosoma</taxon>
        <taxon>Nannomonas</taxon>
    </lineage>
</organism>
<name>F9W3Z4_TRYCI</name>
<comment type="caution">
    <text evidence="2">The sequence shown here is derived from an EMBL/GenBank/DDBJ whole genome shotgun (WGS) entry which is preliminary data.</text>
</comment>
<accession>F9W3Z4</accession>
<proteinExistence type="predicted"/>
<protein>
    <submittedName>
        <fullName evidence="2">WGS project CAEQ00000000 data, annotated contig 1129</fullName>
    </submittedName>
</protein>
<dbReference type="Proteomes" id="UP000000702">
    <property type="component" value="Unassembled WGS sequence"/>
</dbReference>
<sequence length="248" mass="26289">MLKLGVGIGMMGWVMVMVVVAGGTAGGTGTGSNGECQLNENAAGLPCAIAKLAEKAKNITHNHDYKDIDETWGYVAPHKEQANTGSTTLQGEIETAKRRGTLTKAEGNKLIQVALDAQNKTLEEHQKADTAFKSHNTTYQNAHHSTATALGDTRIQGNCHQTASLLSILQCHVKGTTVDSASASVSTLCEGKNHYQDPSVSTLLKLPQNFKKQDVVQRHRGRTQSGSGEVEHYGQENAANGSGGPPAM</sequence>
<keyword evidence="3" id="KW-1185">Reference proteome</keyword>
<dbReference type="VEuPathDB" id="TriTrypDB:TcIL3000_0_28140"/>
<reference evidence="3" key="1">
    <citation type="submission" date="2011-07" db="EMBL/GenBank/DDBJ databases">
        <title>Divergent evolution of antigenic variation in African trypanosomes.</title>
        <authorList>
            <person name="Jackson A.P."/>
            <person name="Berry A."/>
            <person name="Allison H.C."/>
            <person name="Burton P."/>
            <person name="Anderson J."/>
            <person name="Aslett M."/>
            <person name="Brown R."/>
            <person name="Corton N."/>
            <person name="Harris D."/>
            <person name="Hauser H."/>
            <person name="Gamble J."/>
            <person name="Gilderthorp R."/>
            <person name="McQuillan J."/>
            <person name="Quail M.A."/>
            <person name="Sanders M."/>
            <person name="Van Tonder A."/>
            <person name="Ginger M.L."/>
            <person name="Donelson J.E."/>
            <person name="Field M.C."/>
            <person name="Barry J.D."/>
            <person name="Berriman M."/>
            <person name="Hertz-Fowler C."/>
        </authorList>
    </citation>
    <scope>NUCLEOTIDE SEQUENCE [LARGE SCALE GENOMIC DNA]</scope>
    <source>
        <strain evidence="3">IL3000</strain>
    </source>
</reference>
<reference evidence="2 3" key="2">
    <citation type="journal article" date="2012" name="Proc. Natl. Acad. Sci. U.S.A.">
        <title>Antigenic diversity is generated by distinct evolutionary mechanisms in African trypanosome species.</title>
        <authorList>
            <person name="Jackson A.P."/>
            <person name="Berry A."/>
            <person name="Aslett M."/>
            <person name="Allison H.C."/>
            <person name="Burton P."/>
            <person name="Vavrova-Anderson J."/>
            <person name="Brown R."/>
            <person name="Browne H."/>
            <person name="Corton N."/>
            <person name="Hauser H."/>
            <person name="Gamble J."/>
            <person name="Gilderthorp R."/>
            <person name="Marcello L."/>
            <person name="McQuillan J."/>
            <person name="Otto T.D."/>
            <person name="Quail M.A."/>
            <person name="Sanders M.J."/>
            <person name="van Tonder A."/>
            <person name="Ginger M.L."/>
            <person name="Field M.C."/>
            <person name="Barry J.D."/>
            <person name="Hertz-Fowler C."/>
            <person name="Berriman M."/>
        </authorList>
    </citation>
    <scope>NUCLEOTIDE SEQUENCE [LARGE SCALE GENOMIC DNA]</scope>
    <source>
        <strain evidence="2 3">IL3000</strain>
    </source>
</reference>
<evidence type="ECO:0000313" key="2">
    <source>
        <dbReference type="EMBL" id="CCD11875.1"/>
    </source>
</evidence>
<evidence type="ECO:0000313" key="3">
    <source>
        <dbReference type="Proteomes" id="UP000000702"/>
    </source>
</evidence>
<dbReference type="AlphaFoldDB" id="F9W3Z4"/>
<evidence type="ECO:0000256" key="1">
    <source>
        <dbReference type="SAM" id="MobiDB-lite"/>
    </source>
</evidence>
<gene>
    <name evidence="2" type="ORF">TCIL3000_0_28140</name>
</gene>
<feature type="region of interest" description="Disordered" evidence="1">
    <location>
        <begin position="212"/>
        <end position="248"/>
    </location>
</feature>